<feature type="binding site" evidence="6">
    <location>
        <position position="187"/>
    </location>
    <ligand>
        <name>NAD(+)</name>
        <dbReference type="ChEBI" id="CHEBI:57540"/>
    </ligand>
</feature>
<dbReference type="PRINTS" id="PR00368">
    <property type="entry name" value="FADPNR"/>
</dbReference>
<evidence type="ECO:0000256" key="4">
    <source>
        <dbReference type="ARBA" id="ARBA00023002"/>
    </source>
</evidence>
<evidence type="ECO:0000313" key="11">
    <source>
        <dbReference type="Proteomes" id="UP000419017"/>
    </source>
</evidence>
<dbReference type="Pfam" id="PF07992">
    <property type="entry name" value="Pyr_redox_2"/>
    <property type="match status" value="1"/>
</dbReference>
<dbReference type="InterPro" id="IPR004099">
    <property type="entry name" value="Pyr_nucl-diS_OxRdtase_dimer"/>
</dbReference>
<evidence type="ECO:0000256" key="3">
    <source>
        <dbReference type="ARBA" id="ARBA00022827"/>
    </source>
</evidence>
<keyword evidence="4" id="KW-0560">Oxidoreductase</keyword>
<keyword evidence="2" id="KW-0285">Flavoprotein</keyword>
<keyword evidence="3 6" id="KW-0274">FAD</keyword>
<name>A0A6I8M8F7_9FUSO</name>
<evidence type="ECO:0000256" key="2">
    <source>
        <dbReference type="ARBA" id="ARBA00022630"/>
    </source>
</evidence>
<evidence type="ECO:0000256" key="5">
    <source>
        <dbReference type="PIRSR" id="PIRSR000350-2"/>
    </source>
</evidence>
<gene>
    <name evidence="10" type="ORF">OMES3154_00376</name>
</gene>
<evidence type="ECO:0000256" key="7">
    <source>
        <dbReference type="PIRSR" id="PIRSR000350-4"/>
    </source>
</evidence>
<keyword evidence="6" id="KW-0547">Nucleotide-binding</keyword>
<dbReference type="Gene3D" id="3.30.390.30">
    <property type="match status" value="1"/>
</dbReference>
<feature type="binding site" evidence="6">
    <location>
        <begin position="163"/>
        <end position="170"/>
    </location>
    <ligand>
        <name>NAD(+)</name>
        <dbReference type="ChEBI" id="CHEBI:57540"/>
    </ligand>
</feature>
<comment type="similarity">
    <text evidence="1">Belongs to the class-I pyridine nucleotide-disulfide oxidoreductase family.</text>
</comment>
<keyword evidence="6" id="KW-0520">NAD</keyword>
<dbReference type="Gene3D" id="3.50.50.60">
    <property type="entry name" value="FAD/NAD(P)-binding domain"/>
    <property type="match status" value="2"/>
</dbReference>
<protein>
    <submittedName>
        <fullName evidence="10">Pyridine nucleotide-disulfide oxidoreductase dimerization protein</fullName>
    </submittedName>
</protein>
<accession>A0A6I8M8F7</accession>
<dbReference type="GO" id="GO:0050660">
    <property type="term" value="F:flavin adenine dinucleotide binding"/>
    <property type="evidence" value="ECO:0007669"/>
    <property type="project" value="TreeGrafter"/>
</dbReference>
<dbReference type="InterPro" id="IPR016156">
    <property type="entry name" value="FAD/NAD-linked_Rdtase_dimer_sf"/>
</dbReference>
<feature type="binding site" evidence="6">
    <location>
        <position position="52"/>
    </location>
    <ligand>
        <name>FAD</name>
        <dbReference type="ChEBI" id="CHEBI:57692"/>
    </ligand>
</feature>
<feature type="active site" description="Proton acceptor" evidence="5">
    <location>
        <position position="426"/>
    </location>
</feature>
<sequence length="439" mass="49151">MRKYDKIIIGFGKGGKTFAGFAGKKGEKVALIEMSDKMYGGTCINVACIPTKKLINNMRIKSYINAITEKNELISNLRQKNYNKISNLVDIIDAKASFVDKNHILLEYTNGETETIFGDTIIINTGATPIIPPIKGLKESKFMETSESIMAKETLPKNLVVIGAGYIGLEFSNMYKEFGTENVTVIERSDSILKREDSEIAARVLEDLKEKNIEFKFETSIEKIEDEKDYALITLSNGEVIKSDAILVVIGRRANTDLLKLENAGVETRENRSIIVNDTLQTNVENIYALGDVRGGLQFTYISMDDFRILKDNLYGSKTRRLSDRKNVPTSLFINPPLSSVGINEDEAKRLGLNYKVFKVEAATLPQAHVLNNKKGLMKAIVDADTDMILGATLYIVNSYEIINTISIAMDNKISYTYLRDKIFNHPTISETLNDLFTV</sequence>
<dbReference type="Proteomes" id="UP000419017">
    <property type="component" value="Unassembled WGS sequence"/>
</dbReference>
<dbReference type="RefSeq" id="WP_156683117.1">
    <property type="nucleotide sequence ID" value="NZ_CABWIB010000001.1"/>
</dbReference>
<dbReference type="InterPro" id="IPR036188">
    <property type="entry name" value="FAD/NAD-bd_sf"/>
</dbReference>
<evidence type="ECO:0000256" key="6">
    <source>
        <dbReference type="PIRSR" id="PIRSR000350-3"/>
    </source>
</evidence>
<dbReference type="InterPro" id="IPR001100">
    <property type="entry name" value="Pyr_nuc-diS_OxRdtase"/>
</dbReference>
<dbReference type="SUPFAM" id="SSF51905">
    <property type="entry name" value="FAD/NAD(P)-binding domain"/>
    <property type="match status" value="1"/>
</dbReference>
<feature type="binding site" evidence="6">
    <location>
        <position position="251"/>
    </location>
    <ligand>
        <name>NAD(+)</name>
        <dbReference type="ChEBI" id="CHEBI:57540"/>
    </ligand>
</feature>
<dbReference type="PANTHER" id="PTHR43014:SF4">
    <property type="entry name" value="PYRIDINE NUCLEOTIDE-DISULFIDE OXIDOREDUCTASE RCLA-RELATED"/>
    <property type="match status" value="1"/>
</dbReference>
<evidence type="ECO:0000259" key="9">
    <source>
        <dbReference type="Pfam" id="PF07992"/>
    </source>
</evidence>
<evidence type="ECO:0000259" key="8">
    <source>
        <dbReference type="Pfam" id="PF02852"/>
    </source>
</evidence>
<dbReference type="FunFam" id="3.30.390.30:FF:000001">
    <property type="entry name" value="Dihydrolipoyl dehydrogenase"/>
    <property type="match status" value="1"/>
</dbReference>
<dbReference type="Pfam" id="PF02852">
    <property type="entry name" value="Pyr_redox_dim"/>
    <property type="match status" value="1"/>
</dbReference>
<feature type="disulfide bond" description="Redox-active" evidence="7">
    <location>
        <begin position="43"/>
        <end position="48"/>
    </location>
</feature>
<reference evidence="10 11" key="1">
    <citation type="submission" date="2019-10" db="EMBL/GenBank/DDBJ databases">
        <authorList>
            <person name="Blom J."/>
        </authorList>
    </citation>
    <scope>NUCLEOTIDE SEQUENCE [LARGE SCALE GENOMIC DNA]</scope>
    <source>
        <strain evidence="10 11">ES3154-GLU</strain>
    </source>
</reference>
<keyword evidence="11" id="KW-1185">Reference proteome</keyword>
<feature type="domain" description="FAD/NAD(P)-binding" evidence="9">
    <location>
        <begin position="5"/>
        <end position="303"/>
    </location>
</feature>
<dbReference type="AlphaFoldDB" id="A0A6I8M8F7"/>
<dbReference type="GO" id="GO:0003955">
    <property type="term" value="F:NAD(P)H dehydrogenase (quinone) activity"/>
    <property type="evidence" value="ECO:0007669"/>
    <property type="project" value="TreeGrafter"/>
</dbReference>
<dbReference type="InterPro" id="IPR023753">
    <property type="entry name" value="FAD/NAD-binding_dom"/>
</dbReference>
<dbReference type="EMBL" id="CABWIB010000001">
    <property type="protein sequence ID" value="VWL85094.1"/>
    <property type="molecule type" value="Genomic_DNA"/>
</dbReference>
<organism evidence="10 11">
    <name type="scientific">Oceanivirga miroungae</name>
    <dbReference type="NCBI Taxonomy" id="1130046"/>
    <lineage>
        <taxon>Bacteria</taxon>
        <taxon>Fusobacteriati</taxon>
        <taxon>Fusobacteriota</taxon>
        <taxon>Fusobacteriia</taxon>
        <taxon>Fusobacteriales</taxon>
        <taxon>Leptotrichiaceae</taxon>
        <taxon>Oceanivirga</taxon>
    </lineage>
</organism>
<proteinExistence type="inferred from homology"/>
<dbReference type="SUPFAM" id="SSF55424">
    <property type="entry name" value="FAD/NAD-linked reductases, dimerisation (C-terminal) domain"/>
    <property type="match status" value="1"/>
</dbReference>
<evidence type="ECO:0000313" key="10">
    <source>
        <dbReference type="EMBL" id="VWL85094.1"/>
    </source>
</evidence>
<dbReference type="PIRSF" id="PIRSF000350">
    <property type="entry name" value="Mercury_reductase_MerA"/>
    <property type="match status" value="1"/>
</dbReference>
<dbReference type="PANTHER" id="PTHR43014">
    <property type="entry name" value="MERCURIC REDUCTASE"/>
    <property type="match status" value="1"/>
</dbReference>
<feature type="binding site" evidence="6">
    <location>
        <position position="292"/>
    </location>
    <ligand>
        <name>FAD</name>
        <dbReference type="ChEBI" id="CHEBI:57692"/>
    </ligand>
</feature>
<comment type="cofactor">
    <cofactor evidence="6">
        <name>FAD</name>
        <dbReference type="ChEBI" id="CHEBI:57692"/>
    </cofactor>
    <text evidence="6">Binds 1 FAD per subunit.</text>
</comment>
<dbReference type="PRINTS" id="PR00411">
    <property type="entry name" value="PNDRDTASEI"/>
</dbReference>
<feature type="domain" description="Pyridine nucleotide-disulphide oxidoreductase dimerisation" evidence="8">
    <location>
        <begin position="328"/>
        <end position="435"/>
    </location>
</feature>
<evidence type="ECO:0000256" key="1">
    <source>
        <dbReference type="ARBA" id="ARBA00007532"/>
    </source>
</evidence>